<feature type="region of interest" description="Disordered" evidence="1">
    <location>
        <begin position="1"/>
        <end position="21"/>
    </location>
</feature>
<dbReference type="InParanoid" id="A0A317ZHB1"/>
<sequence>MRKLPHETAYDQASHPDSFSLNHPLNPDPYITMHYPITLKPNIEFGIVPTHLRFVGGLVPDDQGKLPRTAGGEIAVVAGVRDLIEKTPVRFTCVQVSLFPGTLTEDLDLMVPGLKELGLDVDFVLMVDGVNPMDPNDEDGVIEQLLPLLKSAVQHGARHVSSTSIEEWMGSEPGREGADYQAAIEQNAKLHVRAYEEAELEGSSVQSWNIEFLRPGEFKTFTTLQRGWECIHGINEKLGKPFFKILVDAAHCADSGVPLAQNQALVGKIAEAGELGVFHASAKTTRGCLSSDDGWVGGMLAAMAGTGTLKHVYVEMFDHADEALGALRELEPGFGIDTRDGRSYNEAVADALGDVARRLNNLAARGIL</sequence>
<dbReference type="InterPro" id="IPR036237">
    <property type="entry name" value="Xyl_isomerase-like_sf"/>
</dbReference>
<name>A0A317ZHB1_9BACT</name>
<dbReference type="EMBL" id="QHJQ01000011">
    <property type="protein sequence ID" value="PXA03199.1"/>
    <property type="molecule type" value="Genomic_DNA"/>
</dbReference>
<dbReference type="RefSeq" id="WP_110131955.1">
    <property type="nucleotide sequence ID" value="NZ_QHJQ01000011.1"/>
</dbReference>
<comment type="caution">
    <text evidence="2">The sequence shown here is derived from an EMBL/GenBank/DDBJ whole genome shotgun (WGS) entry which is preliminary data.</text>
</comment>
<protein>
    <recommendedName>
        <fullName evidence="4">Xylose isomerase-like TIM barrel domain-containing protein</fullName>
    </recommendedName>
</protein>
<dbReference type="SUPFAM" id="SSF51658">
    <property type="entry name" value="Xylose isomerase-like"/>
    <property type="match status" value="1"/>
</dbReference>
<evidence type="ECO:0000313" key="2">
    <source>
        <dbReference type="EMBL" id="PXA03199.1"/>
    </source>
</evidence>
<dbReference type="AlphaFoldDB" id="A0A317ZHB1"/>
<accession>A0A317ZHB1</accession>
<organism evidence="2 3">
    <name type="scientific">Coraliomargarita sinensis</name>
    <dbReference type="NCBI Taxonomy" id="2174842"/>
    <lineage>
        <taxon>Bacteria</taxon>
        <taxon>Pseudomonadati</taxon>
        <taxon>Verrucomicrobiota</taxon>
        <taxon>Opitutia</taxon>
        <taxon>Puniceicoccales</taxon>
        <taxon>Coraliomargaritaceae</taxon>
        <taxon>Coraliomargarita</taxon>
    </lineage>
</organism>
<dbReference type="Proteomes" id="UP000247099">
    <property type="component" value="Unassembled WGS sequence"/>
</dbReference>
<keyword evidence="3" id="KW-1185">Reference proteome</keyword>
<evidence type="ECO:0008006" key="4">
    <source>
        <dbReference type="Google" id="ProtNLM"/>
    </source>
</evidence>
<evidence type="ECO:0000256" key="1">
    <source>
        <dbReference type="SAM" id="MobiDB-lite"/>
    </source>
</evidence>
<evidence type="ECO:0000313" key="3">
    <source>
        <dbReference type="Proteomes" id="UP000247099"/>
    </source>
</evidence>
<reference evidence="2 3" key="1">
    <citation type="submission" date="2018-05" db="EMBL/GenBank/DDBJ databases">
        <title>Coraliomargarita sinensis sp. nov., isolated from a marine solar saltern.</title>
        <authorList>
            <person name="Zhou L.Y."/>
        </authorList>
    </citation>
    <scope>NUCLEOTIDE SEQUENCE [LARGE SCALE GENOMIC DNA]</scope>
    <source>
        <strain evidence="2 3">WN38</strain>
    </source>
</reference>
<proteinExistence type="predicted"/>
<dbReference type="OrthoDB" id="185397at2"/>
<dbReference type="Gene3D" id="3.20.20.150">
    <property type="entry name" value="Divalent-metal-dependent TIM barrel enzymes"/>
    <property type="match status" value="1"/>
</dbReference>
<gene>
    <name evidence="2" type="ORF">DDZ13_13325</name>
</gene>